<comment type="caution">
    <text evidence="11">The sequence shown here is derived from an EMBL/GenBank/DDBJ whole genome shotgun (WGS) entry which is preliminary data.</text>
</comment>
<proteinExistence type="inferred from homology"/>
<evidence type="ECO:0000256" key="4">
    <source>
        <dbReference type="ARBA" id="ARBA00022617"/>
    </source>
</evidence>
<name>A0A1J8QNC1_9AGAM</name>
<dbReference type="InterPro" id="IPR036396">
    <property type="entry name" value="Cyt_P450_sf"/>
</dbReference>
<keyword evidence="7 9" id="KW-0408">Iron</keyword>
<dbReference type="PANTHER" id="PTHR46300">
    <property type="entry name" value="P450, PUTATIVE (EUROFUNG)-RELATED-RELATED"/>
    <property type="match status" value="1"/>
</dbReference>
<evidence type="ECO:0000313" key="12">
    <source>
        <dbReference type="Proteomes" id="UP000183567"/>
    </source>
</evidence>
<comment type="cofactor">
    <cofactor evidence="1 9">
        <name>heme</name>
        <dbReference type="ChEBI" id="CHEBI:30413"/>
    </cofactor>
</comment>
<dbReference type="Pfam" id="PF00067">
    <property type="entry name" value="p450"/>
    <property type="match status" value="1"/>
</dbReference>
<dbReference type="InterPro" id="IPR050364">
    <property type="entry name" value="Cytochrome_P450_fung"/>
</dbReference>
<sequence length="326" mass="37188">MKVAYGKNTPTSATDPEVIEVREILRAFNIAVRPGAYLVDSIPWLKHLPWYGRELKQWFERRKRVYANQLNRVKQQIQSNMDEGPSFTKFMLESDNLHGLTEDELAVLAGTFFVAGSETTALAICTVLLAAACFPEEQAKVQAELEAVIGKHRAPTFADQPSLPRLQAFISEALRWRPLTPNGGIFVVFSTRNLQDLHYRIASSRDSRRDLGKAISRDPEFYPEPYSFKPQRWIDDQGCLRDDLNLPIFGFGRRICPGRHVANRSVFINSVLVLWAFQLTPDSTMPLDDMGLINGIPNDRPYPIDFKTRITEVELRSMMRNYPEVA</sequence>
<dbReference type="GO" id="GO:0005506">
    <property type="term" value="F:iron ion binding"/>
    <property type="evidence" value="ECO:0007669"/>
    <property type="project" value="InterPro"/>
</dbReference>
<dbReference type="PRINTS" id="PR00463">
    <property type="entry name" value="EP450I"/>
</dbReference>
<organism evidence="11 12">
    <name type="scientific">Rhizopogon vesiculosus</name>
    <dbReference type="NCBI Taxonomy" id="180088"/>
    <lineage>
        <taxon>Eukaryota</taxon>
        <taxon>Fungi</taxon>
        <taxon>Dikarya</taxon>
        <taxon>Basidiomycota</taxon>
        <taxon>Agaricomycotina</taxon>
        <taxon>Agaricomycetes</taxon>
        <taxon>Agaricomycetidae</taxon>
        <taxon>Boletales</taxon>
        <taxon>Suillineae</taxon>
        <taxon>Rhizopogonaceae</taxon>
        <taxon>Rhizopogon</taxon>
    </lineage>
</organism>
<evidence type="ECO:0000256" key="8">
    <source>
        <dbReference type="ARBA" id="ARBA00023033"/>
    </source>
</evidence>
<evidence type="ECO:0000313" key="11">
    <source>
        <dbReference type="EMBL" id="OJA14904.1"/>
    </source>
</evidence>
<comment type="similarity">
    <text evidence="3 10">Belongs to the cytochrome P450 family.</text>
</comment>
<dbReference type="Proteomes" id="UP000183567">
    <property type="component" value="Unassembled WGS sequence"/>
</dbReference>
<feature type="binding site" description="axial binding residue" evidence="9">
    <location>
        <position position="256"/>
    </location>
    <ligand>
        <name>heme</name>
        <dbReference type="ChEBI" id="CHEBI:30413"/>
    </ligand>
    <ligandPart>
        <name>Fe</name>
        <dbReference type="ChEBI" id="CHEBI:18248"/>
    </ligandPart>
</feature>
<dbReference type="GO" id="GO:0016705">
    <property type="term" value="F:oxidoreductase activity, acting on paired donors, with incorporation or reduction of molecular oxygen"/>
    <property type="evidence" value="ECO:0007669"/>
    <property type="project" value="InterPro"/>
</dbReference>
<dbReference type="STRING" id="180088.A0A1J8QNC1"/>
<keyword evidence="12" id="KW-1185">Reference proteome</keyword>
<dbReference type="OrthoDB" id="2685000at2759"/>
<dbReference type="GO" id="GO:0020037">
    <property type="term" value="F:heme binding"/>
    <property type="evidence" value="ECO:0007669"/>
    <property type="project" value="InterPro"/>
</dbReference>
<evidence type="ECO:0008006" key="13">
    <source>
        <dbReference type="Google" id="ProtNLM"/>
    </source>
</evidence>
<keyword evidence="4 9" id="KW-0349">Heme</keyword>
<reference evidence="11 12" key="1">
    <citation type="submission" date="2016-03" db="EMBL/GenBank/DDBJ databases">
        <title>Comparative genomics of the ectomycorrhizal sister species Rhizopogon vinicolor and Rhizopogon vesiculosus (Basidiomycota: Boletales) reveals a divergence of the mating type B locus.</title>
        <authorList>
            <person name="Mujic A.B."/>
            <person name="Kuo A."/>
            <person name="Tritt A."/>
            <person name="Lipzen A."/>
            <person name="Chen C."/>
            <person name="Johnson J."/>
            <person name="Sharma A."/>
            <person name="Barry K."/>
            <person name="Grigoriev I.V."/>
            <person name="Spatafora J.W."/>
        </authorList>
    </citation>
    <scope>NUCLEOTIDE SEQUENCE [LARGE SCALE GENOMIC DNA]</scope>
    <source>
        <strain evidence="11 12">AM-OR11-056</strain>
    </source>
</reference>
<protein>
    <recommendedName>
        <fullName evidence="13">Cytochrome P450</fullName>
    </recommendedName>
</protein>
<dbReference type="Gene3D" id="1.10.630.10">
    <property type="entry name" value="Cytochrome P450"/>
    <property type="match status" value="1"/>
</dbReference>
<keyword evidence="6 10" id="KW-0560">Oxidoreductase</keyword>
<keyword evidence="8 10" id="KW-0503">Monooxygenase</keyword>
<keyword evidence="5 9" id="KW-0479">Metal-binding</keyword>
<evidence type="ECO:0000256" key="3">
    <source>
        <dbReference type="ARBA" id="ARBA00010617"/>
    </source>
</evidence>
<dbReference type="PANTHER" id="PTHR46300:SF1">
    <property type="entry name" value="P450, PUTATIVE (EUROFUNG)-RELATED"/>
    <property type="match status" value="1"/>
</dbReference>
<comment type="pathway">
    <text evidence="2">Secondary metabolite biosynthesis.</text>
</comment>
<evidence type="ECO:0000256" key="9">
    <source>
        <dbReference type="PIRSR" id="PIRSR602401-1"/>
    </source>
</evidence>
<dbReference type="EMBL" id="LVVM01003439">
    <property type="protein sequence ID" value="OJA14904.1"/>
    <property type="molecule type" value="Genomic_DNA"/>
</dbReference>
<dbReference type="InterPro" id="IPR017972">
    <property type="entry name" value="Cyt_P450_CS"/>
</dbReference>
<dbReference type="GO" id="GO:0004497">
    <property type="term" value="F:monooxygenase activity"/>
    <property type="evidence" value="ECO:0007669"/>
    <property type="project" value="UniProtKB-KW"/>
</dbReference>
<dbReference type="InterPro" id="IPR002401">
    <property type="entry name" value="Cyt_P450_E_grp-I"/>
</dbReference>
<evidence type="ECO:0000256" key="1">
    <source>
        <dbReference type="ARBA" id="ARBA00001971"/>
    </source>
</evidence>
<accession>A0A1J8QNC1</accession>
<evidence type="ECO:0000256" key="10">
    <source>
        <dbReference type="RuleBase" id="RU000461"/>
    </source>
</evidence>
<evidence type="ECO:0000256" key="6">
    <source>
        <dbReference type="ARBA" id="ARBA00023002"/>
    </source>
</evidence>
<dbReference type="SUPFAM" id="SSF48264">
    <property type="entry name" value="Cytochrome P450"/>
    <property type="match status" value="1"/>
</dbReference>
<gene>
    <name evidence="11" type="ORF">AZE42_10549</name>
</gene>
<dbReference type="InterPro" id="IPR001128">
    <property type="entry name" value="Cyt_P450"/>
</dbReference>
<dbReference type="PRINTS" id="PR00385">
    <property type="entry name" value="P450"/>
</dbReference>
<evidence type="ECO:0000256" key="7">
    <source>
        <dbReference type="ARBA" id="ARBA00023004"/>
    </source>
</evidence>
<evidence type="ECO:0000256" key="5">
    <source>
        <dbReference type="ARBA" id="ARBA00022723"/>
    </source>
</evidence>
<evidence type="ECO:0000256" key="2">
    <source>
        <dbReference type="ARBA" id="ARBA00005179"/>
    </source>
</evidence>
<dbReference type="PROSITE" id="PS00086">
    <property type="entry name" value="CYTOCHROME_P450"/>
    <property type="match status" value="1"/>
</dbReference>
<dbReference type="AlphaFoldDB" id="A0A1J8QNC1"/>